<dbReference type="Pfam" id="PF05922">
    <property type="entry name" value="Inhibitor_I9"/>
    <property type="match status" value="1"/>
</dbReference>
<dbReference type="GO" id="GO:0016787">
    <property type="term" value="F:hydrolase activity"/>
    <property type="evidence" value="ECO:0007669"/>
    <property type="project" value="UniProtKB-KW"/>
</dbReference>
<keyword evidence="4 5" id="KW-0720">Serine protease</keyword>
<keyword evidence="2 5" id="KW-0645">Protease</keyword>
<evidence type="ECO:0000256" key="2">
    <source>
        <dbReference type="ARBA" id="ARBA00022670"/>
    </source>
</evidence>
<sequence>MRFSSRGLRRGLTVAALAAVVSPLLSLPATAQPGGTVHGADSPDAVPGRYIVTFKDGTSAPDTAAALVRRHGGGLRHTFGAVIQGFSASLTEAQARAVAANPAVARVQQAQYVRALDTQTNPPNWGVDRIDQRALPLDGSFTYPANPGRGVRVYVLDSGINAGHAEFTGRVAPGRDLVDNDSSPTDCHGHGTHVAGTAVGARFGVAKKATVSAVRVLDCRGNGADDDIIAGIEWVRANAVKPAVVNYSIGCRSRCSSPAIDTAVKNLVGSGVQFVQAAGNSGDDACHYSPQYVTAAITVGNSTRNDQRHSGTGPSNYGSCLDIWAPGTGIVSASYSSSTGAATMTGTSMASPHVAGAAALYLSRYPSATPAQVRNALVDNSSTGRLTGIGSTSPNALLNTGFLN</sequence>
<dbReference type="InterPro" id="IPR050131">
    <property type="entry name" value="Peptidase_S8_subtilisin-like"/>
</dbReference>
<keyword evidence="11" id="KW-1185">Reference proteome</keyword>
<dbReference type="InterPro" id="IPR010259">
    <property type="entry name" value="S8pro/Inhibitor_I9"/>
</dbReference>
<protein>
    <submittedName>
        <fullName evidence="10">S8 family peptidase</fullName>
        <ecNumber evidence="10">3.4.-.-</ecNumber>
    </submittedName>
</protein>
<evidence type="ECO:0000256" key="5">
    <source>
        <dbReference type="PROSITE-ProRule" id="PRU01240"/>
    </source>
</evidence>
<evidence type="ECO:0000313" key="11">
    <source>
        <dbReference type="Proteomes" id="UP001595833"/>
    </source>
</evidence>
<dbReference type="EC" id="3.4.-.-" evidence="10"/>
<keyword evidence="3 5" id="KW-0378">Hydrolase</keyword>
<dbReference type="Pfam" id="PF00082">
    <property type="entry name" value="Peptidase_S8"/>
    <property type="match status" value="1"/>
</dbReference>
<dbReference type="RefSeq" id="WP_344038477.1">
    <property type="nucleotide sequence ID" value="NZ_BAAAKE010000011.1"/>
</dbReference>
<dbReference type="SUPFAM" id="SSF52743">
    <property type="entry name" value="Subtilisin-like"/>
    <property type="match status" value="1"/>
</dbReference>
<evidence type="ECO:0000256" key="6">
    <source>
        <dbReference type="RuleBase" id="RU003355"/>
    </source>
</evidence>
<dbReference type="PANTHER" id="PTHR43806:SF11">
    <property type="entry name" value="CEREVISIN-RELATED"/>
    <property type="match status" value="1"/>
</dbReference>
<evidence type="ECO:0000259" key="8">
    <source>
        <dbReference type="Pfam" id="PF00082"/>
    </source>
</evidence>
<dbReference type="PROSITE" id="PS00136">
    <property type="entry name" value="SUBTILASE_ASP"/>
    <property type="match status" value="1"/>
</dbReference>
<dbReference type="PROSITE" id="PS00138">
    <property type="entry name" value="SUBTILASE_SER"/>
    <property type="match status" value="1"/>
</dbReference>
<dbReference type="Proteomes" id="UP001595833">
    <property type="component" value="Unassembled WGS sequence"/>
</dbReference>
<dbReference type="Gene3D" id="3.30.70.80">
    <property type="entry name" value="Peptidase S8 propeptide/proteinase inhibitor I9"/>
    <property type="match status" value="1"/>
</dbReference>
<dbReference type="InterPro" id="IPR034193">
    <property type="entry name" value="PCSK9_ProteinaseK-like"/>
</dbReference>
<feature type="signal peptide" evidence="7">
    <location>
        <begin position="1"/>
        <end position="31"/>
    </location>
</feature>
<dbReference type="InterPro" id="IPR000209">
    <property type="entry name" value="Peptidase_S8/S53_dom"/>
</dbReference>
<dbReference type="InterPro" id="IPR023828">
    <property type="entry name" value="Peptidase_S8_Ser-AS"/>
</dbReference>
<dbReference type="SUPFAM" id="SSF54897">
    <property type="entry name" value="Protease propeptides/inhibitors"/>
    <property type="match status" value="1"/>
</dbReference>
<dbReference type="InterPro" id="IPR036852">
    <property type="entry name" value="Peptidase_S8/S53_dom_sf"/>
</dbReference>
<dbReference type="CDD" id="cd04077">
    <property type="entry name" value="Peptidases_S8_PCSK9_ProteinaseK_like"/>
    <property type="match status" value="1"/>
</dbReference>
<comment type="caution">
    <text evidence="10">The sequence shown here is derived from an EMBL/GenBank/DDBJ whole genome shotgun (WGS) entry which is preliminary data.</text>
</comment>
<reference evidence="11" key="1">
    <citation type="journal article" date="2019" name="Int. J. Syst. Evol. Microbiol.">
        <title>The Global Catalogue of Microorganisms (GCM) 10K type strain sequencing project: providing services to taxonomists for standard genome sequencing and annotation.</title>
        <authorList>
            <consortium name="The Broad Institute Genomics Platform"/>
            <consortium name="The Broad Institute Genome Sequencing Center for Infectious Disease"/>
            <person name="Wu L."/>
            <person name="Ma J."/>
        </authorList>
    </citation>
    <scope>NUCLEOTIDE SEQUENCE [LARGE SCALE GENOMIC DNA]</scope>
    <source>
        <strain evidence="11">KCTC 12848</strain>
    </source>
</reference>
<dbReference type="PROSITE" id="PS00137">
    <property type="entry name" value="SUBTILASE_HIS"/>
    <property type="match status" value="1"/>
</dbReference>
<evidence type="ECO:0000256" key="3">
    <source>
        <dbReference type="ARBA" id="ARBA00022801"/>
    </source>
</evidence>
<dbReference type="InterPro" id="IPR022398">
    <property type="entry name" value="Peptidase_S8_His-AS"/>
</dbReference>
<feature type="active site" description="Charge relay system" evidence="5">
    <location>
        <position position="348"/>
    </location>
</feature>
<feature type="active site" description="Charge relay system" evidence="5">
    <location>
        <position position="157"/>
    </location>
</feature>
<evidence type="ECO:0000313" key="10">
    <source>
        <dbReference type="EMBL" id="MFC5053364.1"/>
    </source>
</evidence>
<accession>A0ABV9XV86</accession>
<proteinExistence type="inferred from homology"/>
<evidence type="ECO:0000256" key="4">
    <source>
        <dbReference type="ARBA" id="ARBA00022825"/>
    </source>
</evidence>
<gene>
    <name evidence="10" type="ORF">ACFPFM_06270</name>
</gene>
<dbReference type="InterPro" id="IPR015500">
    <property type="entry name" value="Peptidase_S8_subtilisin-rel"/>
</dbReference>
<organism evidence="10 11">
    <name type="scientific">Saccharothrix xinjiangensis</name>
    <dbReference type="NCBI Taxonomy" id="204798"/>
    <lineage>
        <taxon>Bacteria</taxon>
        <taxon>Bacillati</taxon>
        <taxon>Actinomycetota</taxon>
        <taxon>Actinomycetes</taxon>
        <taxon>Pseudonocardiales</taxon>
        <taxon>Pseudonocardiaceae</taxon>
        <taxon>Saccharothrix</taxon>
    </lineage>
</organism>
<evidence type="ECO:0000256" key="1">
    <source>
        <dbReference type="ARBA" id="ARBA00011073"/>
    </source>
</evidence>
<feature type="active site" description="Charge relay system" evidence="5">
    <location>
        <position position="190"/>
    </location>
</feature>
<feature type="chain" id="PRO_5045575417" evidence="7">
    <location>
        <begin position="32"/>
        <end position="404"/>
    </location>
</feature>
<dbReference type="PROSITE" id="PS51892">
    <property type="entry name" value="SUBTILASE"/>
    <property type="match status" value="1"/>
</dbReference>
<dbReference type="PRINTS" id="PR00723">
    <property type="entry name" value="SUBTILISIN"/>
</dbReference>
<feature type="domain" description="Inhibitor I9" evidence="9">
    <location>
        <begin position="49"/>
        <end position="114"/>
    </location>
</feature>
<dbReference type="PANTHER" id="PTHR43806">
    <property type="entry name" value="PEPTIDASE S8"/>
    <property type="match status" value="1"/>
</dbReference>
<feature type="domain" description="Peptidase S8/S53" evidence="8">
    <location>
        <begin position="148"/>
        <end position="382"/>
    </location>
</feature>
<dbReference type="Gene3D" id="3.40.50.200">
    <property type="entry name" value="Peptidase S8/S53 domain"/>
    <property type="match status" value="1"/>
</dbReference>
<dbReference type="InterPro" id="IPR023827">
    <property type="entry name" value="Peptidase_S8_Asp-AS"/>
</dbReference>
<name>A0ABV9XV86_9PSEU</name>
<dbReference type="EMBL" id="JBHSJB010000006">
    <property type="protein sequence ID" value="MFC5053364.1"/>
    <property type="molecule type" value="Genomic_DNA"/>
</dbReference>
<dbReference type="InterPro" id="IPR037045">
    <property type="entry name" value="S8pro/Inhibitor_I9_sf"/>
</dbReference>
<evidence type="ECO:0000259" key="9">
    <source>
        <dbReference type="Pfam" id="PF05922"/>
    </source>
</evidence>
<keyword evidence="7" id="KW-0732">Signal</keyword>
<comment type="similarity">
    <text evidence="1 5 6">Belongs to the peptidase S8 family.</text>
</comment>
<evidence type="ECO:0000256" key="7">
    <source>
        <dbReference type="SAM" id="SignalP"/>
    </source>
</evidence>